<organism evidence="7 8">
    <name type="scientific">Belliella kenyensis</name>
    <dbReference type="NCBI Taxonomy" id="1472724"/>
    <lineage>
        <taxon>Bacteria</taxon>
        <taxon>Pseudomonadati</taxon>
        <taxon>Bacteroidota</taxon>
        <taxon>Cytophagia</taxon>
        <taxon>Cytophagales</taxon>
        <taxon>Cyclobacteriaceae</taxon>
        <taxon>Belliella</taxon>
    </lineage>
</organism>
<protein>
    <submittedName>
        <fullName evidence="7">L-fucose:H+ symporter permease</fullName>
    </submittedName>
</protein>
<feature type="transmembrane region" description="Helical" evidence="6">
    <location>
        <begin position="195"/>
        <end position="217"/>
    </location>
</feature>
<dbReference type="PANTHER" id="PTHR43702">
    <property type="entry name" value="L-FUCOSE-PROTON SYMPORTER"/>
    <property type="match status" value="1"/>
</dbReference>
<keyword evidence="5 6" id="KW-0472">Membrane</keyword>
<keyword evidence="4 6" id="KW-1133">Transmembrane helix</keyword>
<feature type="transmembrane region" description="Helical" evidence="6">
    <location>
        <begin position="328"/>
        <end position="350"/>
    </location>
</feature>
<dbReference type="SUPFAM" id="SSF103473">
    <property type="entry name" value="MFS general substrate transporter"/>
    <property type="match status" value="1"/>
</dbReference>
<evidence type="ECO:0000256" key="2">
    <source>
        <dbReference type="ARBA" id="ARBA00022475"/>
    </source>
</evidence>
<dbReference type="Proteomes" id="UP001595766">
    <property type="component" value="Unassembled WGS sequence"/>
</dbReference>
<dbReference type="InterPro" id="IPR005275">
    <property type="entry name" value="Lfuc_symporter_FucP"/>
</dbReference>
<dbReference type="PANTHER" id="PTHR43702:SF11">
    <property type="entry name" value="L-FUCOSE-PROTON SYMPORTER"/>
    <property type="match status" value="1"/>
</dbReference>
<dbReference type="Pfam" id="PF07690">
    <property type="entry name" value="MFS_1"/>
    <property type="match status" value="1"/>
</dbReference>
<evidence type="ECO:0000256" key="5">
    <source>
        <dbReference type="ARBA" id="ARBA00023136"/>
    </source>
</evidence>
<feature type="transmembrane region" description="Helical" evidence="6">
    <location>
        <begin position="304"/>
        <end position="322"/>
    </location>
</feature>
<comment type="caution">
    <text evidence="7">The sequence shown here is derived from an EMBL/GenBank/DDBJ whole genome shotgun (WGS) entry which is preliminary data.</text>
</comment>
<evidence type="ECO:0000256" key="3">
    <source>
        <dbReference type="ARBA" id="ARBA00022692"/>
    </source>
</evidence>
<proteinExistence type="predicted"/>
<feature type="transmembrane region" description="Helical" evidence="6">
    <location>
        <begin position="48"/>
        <end position="68"/>
    </location>
</feature>
<evidence type="ECO:0000313" key="8">
    <source>
        <dbReference type="Proteomes" id="UP001595766"/>
    </source>
</evidence>
<feature type="transmembrane region" description="Helical" evidence="6">
    <location>
        <begin position="362"/>
        <end position="381"/>
    </location>
</feature>
<feature type="transmembrane region" description="Helical" evidence="6">
    <location>
        <begin position="75"/>
        <end position="93"/>
    </location>
</feature>
<dbReference type="InterPro" id="IPR036259">
    <property type="entry name" value="MFS_trans_sf"/>
</dbReference>
<reference evidence="8" key="1">
    <citation type="journal article" date="2019" name="Int. J. Syst. Evol. Microbiol.">
        <title>The Global Catalogue of Microorganisms (GCM) 10K type strain sequencing project: providing services to taxonomists for standard genome sequencing and annotation.</title>
        <authorList>
            <consortium name="The Broad Institute Genomics Platform"/>
            <consortium name="The Broad Institute Genome Sequencing Center for Infectious Disease"/>
            <person name="Wu L."/>
            <person name="Ma J."/>
        </authorList>
    </citation>
    <scope>NUCLEOTIDE SEQUENCE [LARGE SCALE GENOMIC DNA]</scope>
    <source>
        <strain evidence="8">CECT 8551</strain>
    </source>
</reference>
<keyword evidence="3 6" id="KW-0812">Transmembrane</keyword>
<keyword evidence="2" id="KW-1003">Cell membrane</keyword>
<comment type="subcellular location">
    <subcellularLocation>
        <location evidence="1">Cell inner membrane</location>
        <topology evidence="1">Multi-pass membrane protein</topology>
    </subcellularLocation>
</comment>
<dbReference type="CDD" id="cd17394">
    <property type="entry name" value="MFS_FucP_like"/>
    <property type="match status" value="1"/>
</dbReference>
<dbReference type="InterPro" id="IPR011701">
    <property type="entry name" value="MFS"/>
</dbReference>
<keyword evidence="8" id="KW-1185">Reference proteome</keyword>
<name>A0ABV8EJF8_9BACT</name>
<feature type="transmembrane region" description="Helical" evidence="6">
    <location>
        <begin position="138"/>
        <end position="160"/>
    </location>
</feature>
<evidence type="ECO:0000256" key="1">
    <source>
        <dbReference type="ARBA" id="ARBA00004429"/>
    </source>
</evidence>
<gene>
    <name evidence="7" type="primary">fucP</name>
    <name evidence="7" type="ORF">ACFOUP_06160</name>
</gene>
<sequence length="412" mass="44976">MTKNSRNALAFVLVTSLFFMWGLANNMTDTLLAAFKRVLSLTDFQTSFVQSAFYGAYFCLALPAAFLIKKYSYKTGILIGLGLFIAGALLFYPASHSMVYGHFLLALFILAGGLSILETAANPYILEIGSPETATKRLNLAQSFNPIGSISGVILSKYFILSKLDLASMEERGSMDIGMLQEIQGRELQAVMGPYVGVALVLVVLWLIIFFSTMPQAKDNDQLYLKSSFSRLIQNKNYLMSVVAQFFYVGAQIGVWSFTIRYVMEELSIMEADASTYYIAALVVFLISRFICTYLMSYIQPARLLQILSVAAMLLLGLAIVGSGYFGVIALISVSACMSLMFPTIFGLGLKGLGEDTKIGGAGLIMAILGGAVLPVFQGQMSDYTGSIKLAFIIPMVCFSVVYYFGRISKAS</sequence>
<feature type="transmembrane region" description="Helical" evidence="6">
    <location>
        <begin position="99"/>
        <end position="117"/>
    </location>
</feature>
<dbReference type="EMBL" id="JBHSAV010000017">
    <property type="protein sequence ID" value="MFC3975951.1"/>
    <property type="molecule type" value="Genomic_DNA"/>
</dbReference>
<feature type="transmembrane region" description="Helical" evidence="6">
    <location>
        <begin position="276"/>
        <end position="297"/>
    </location>
</feature>
<dbReference type="Gene3D" id="1.20.1250.20">
    <property type="entry name" value="MFS general substrate transporter like domains"/>
    <property type="match status" value="2"/>
</dbReference>
<evidence type="ECO:0000313" key="7">
    <source>
        <dbReference type="EMBL" id="MFC3975951.1"/>
    </source>
</evidence>
<dbReference type="InterPro" id="IPR050375">
    <property type="entry name" value="MFS_TsgA-like"/>
</dbReference>
<evidence type="ECO:0000256" key="4">
    <source>
        <dbReference type="ARBA" id="ARBA00022989"/>
    </source>
</evidence>
<feature type="transmembrane region" description="Helical" evidence="6">
    <location>
        <begin position="238"/>
        <end position="264"/>
    </location>
</feature>
<feature type="transmembrane region" description="Helical" evidence="6">
    <location>
        <begin position="387"/>
        <end position="406"/>
    </location>
</feature>
<evidence type="ECO:0000256" key="6">
    <source>
        <dbReference type="SAM" id="Phobius"/>
    </source>
</evidence>
<dbReference type="NCBIfam" id="TIGR00885">
    <property type="entry name" value="fucP"/>
    <property type="match status" value="1"/>
</dbReference>
<accession>A0ABV8EJF8</accession>
<dbReference type="RefSeq" id="WP_241293056.1">
    <property type="nucleotide sequence ID" value="NZ_JAKZGR010000004.1"/>
</dbReference>